<dbReference type="PANTHER" id="PTHR45947:SF3">
    <property type="entry name" value="SULFOQUINOVOSYL TRANSFERASE SQD2"/>
    <property type="match status" value="1"/>
</dbReference>
<gene>
    <name evidence="2" type="ORF">EZS27_009120</name>
</gene>
<dbReference type="CDD" id="cd03801">
    <property type="entry name" value="GT4_PimA-like"/>
    <property type="match status" value="1"/>
</dbReference>
<reference evidence="2" key="1">
    <citation type="submission" date="2019-03" db="EMBL/GenBank/DDBJ databases">
        <title>Single cell metagenomics reveals metabolic interactions within the superorganism composed of flagellate Streblomastix strix and complex community of Bacteroidetes bacteria on its surface.</title>
        <authorList>
            <person name="Treitli S.C."/>
            <person name="Kolisko M."/>
            <person name="Husnik F."/>
            <person name="Keeling P."/>
            <person name="Hampl V."/>
        </authorList>
    </citation>
    <scope>NUCLEOTIDE SEQUENCE</scope>
    <source>
        <strain evidence="2">STM</strain>
    </source>
</reference>
<dbReference type="Pfam" id="PF00534">
    <property type="entry name" value="Glycos_transf_1"/>
    <property type="match status" value="1"/>
</dbReference>
<protein>
    <submittedName>
        <fullName evidence="2">D-inositol 3-phosphate glycosyltransferase</fullName>
        <ecNumber evidence="2">2.4.1.250</ecNumber>
    </submittedName>
</protein>
<feature type="domain" description="Glycosyl transferase family 1" evidence="1">
    <location>
        <begin position="199"/>
        <end position="361"/>
    </location>
</feature>
<keyword evidence="2" id="KW-0808">Transferase</keyword>
<evidence type="ECO:0000259" key="1">
    <source>
        <dbReference type="Pfam" id="PF00534"/>
    </source>
</evidence>
<evidence type="ECO:0000313" key="2">
    <source>
        <dbReference type="EMBL" id="KAA6343181.1"/>
    </source>
</evidence>
<dbReference type="SUPFAM" id="SSF53756">
    <property type="entry name" value="UDP-Glycosyltransferase/glycogen phosphorylase"/>
    <property type="match status" value="1"/>
</dbReference>
<dbReference type="PANTHER" id="PTHR45947">
    <property type="entry name" value="SULFOQUINOVOSYL TRANSFERASE SQD2"/>
    <property type="match status" value="1"/>
</dbReference>
<dbReference type="AlphaFoldDB" id="A0A5J4SD41"/>
<dbReference type="InterPro" id="IPR050194">
    <property type="entry name" value="Glycosyltransferase_grp1"/>
</dbReference>
<comment type="caution">
    <text evidence="2">The sequence shown here is derived from an EMBL/GenBank/DDBJ whole genome shotgun (WGS) entry which is preliminary data.</text>
</comment>
<proteinExistence type="predicted"/>
<dbReference type="EMBL" id="SNRY01000283">
    <property type="protein sequence ID" value="KAA6343181.1"/>
    <property type="molecule type" value="Genomic_DNA"/>
</dbReference>
<keyword evidence="2" id="KW-0328">Glycosyltransferase</keyword>
<dbReference type="InterPro" id="IPR001296">
    <property type="entry name" value="Glyco_trans_1"/>
</dbReference>
<name>A0A5J4SD41_9ZZZZ</name>
<dbReference type="EC" id="2.4.1.250" evidence="2"/>
<organism evidence="2">
    <name type="scientific">termite gut metagenome</name>
    <dbReference type="NCBI Taxonomy" id="433724"/>
    <lineage>
        <taxon>unclassified sequences</taxon>
        <taxon>metagenomes</taxon>
        <taxon>organismal metagenomes</taxon>
    </lineage>
</organism>
<dbReference type="Gene3D" id="3.40.50.2000">
    <property type="entry name" value="Glycogen Phosphorylase B"/>
    <property type="match status" value="2"/>
</dbReference>
<accession>A0A5J4SD41</accession>
<sequence length="386" mass="44016">MKIIDNIIGKKLVIVRTHGSCVDIRTYNSQELGLAKVLADKGVDVSIVFAGKVYEEHIILTSTGEKIKIYYVPYICIKPEISKFIGLNNLLFKLKPNIIQIHELFSMMSFSTLRWALKNNVKCVLIQGSYSLHNKVIAKYVEKIYNNTIGFYILNNVNGIGCKTDMAAKYISHYYKKPIFATRVGLDISRFDKSREISWREKLGLKKERILLYVGVLEKRKNVDLLIKSLSALPKDVVLLIVGRGEEKENLKNTSKTYNVSNRCVFIDSLTQDELPVLYSCCDLFLLPSSYEIYGMVILEAMYFSLPVIASVTAGSQTIIKNNETGILVSTFNIEDWANAILKLLNDSEIYYKIKNNTRKHIESFFTWDKTSAGFIELYCKALSRV</sequence>
<dbReference type="GO" id="GO:0102710">
    <property type="term" value="F:D-inositol-3-phosphate glycosyltransferase activity"/>
    <property type="evidence" value="ECO:0007669"/>
    <property type="project" value="UniProtKB-EC"/>
</dbReference>